<dbReference type="SMART" id="SM00953">
    <property type="entry name" value="RES"/>
    <property type="match status" value="1"/>
</dbReference>
<proteinExistence type="predicted"/>
<dbReference type="OrthoDB" id="9789501at2"/>
<sequence length="152" mass="18084">MELFRLTRRTYQNDLSGMGAYKYGARWNHKQHAMLYTASSRSLAMLETIVHLEKSQFLDDHCVMVIYVPDTVIMRQFSDRELPNDWRVQEMYTKEVGTQWLTAQESLVLRVPSVLVKAEYNYLLNPAHMAFNDIKLIDIEPIEFDERFFQKR</sequence>
<dbReference type="Proteomes" id="UP000009309">
    <property type="component" value="Unassembled WGS sequence"/>
</dbReference>
<evidence type="ECO:0000313" key="3">
    <source>
        <dbReference type="Proteomes" id="UP000009309"/>
    </source>
</evidence>
<evidence type="ECO:0000259" key="1">
    <source>
        <dbReference type="SMART" id="SM00953"/>
    </source>
</evidence>
<accession>I2GHC3</accession>
<dbReference type="InterPro" id="IPR014914">
    <property type="entry name" value="RES_dom"/>
</dbReference>
<dbReference type="AlphaFoldDB" id="I2GHC3"/>
<organism evidence="2 3">
    <name type="scientific">Fibrisoma limi BUZ 3</name>
    <dbReference type="NCBI Taxonomy" id="1185876"/>
    <lineage>
        <taxon>Bacteria</taxon>
        <taxon>Pseudomonadati</taxon>
        <taxon>Bacteroidota</taxon>
        <taxon>Cytophagia</taxon>
        <taxon>Cytophagales</taxon>
        <taxon>Spirosomataceae</taxon>
        <taxon>Fibrisoma</taxon>
    </lineage>
</organism>
<dbReference type="EMBL" id="CAIT01000006">
    <property type="protein sequence ID" value="CCH53298.1"/>
    <property type="molecule type" value="Genomic_DNA"/>
</dbReference>
<comment type="caution">
    <text evidence="2">The sequence shown here is derived from an EMBL/GenBank/DDBJ whole genome shotgun (WGS) entry which is preliminary data.</text>
</comment>
<keyword evidence="3" id="KW-1185">Reference proteome</keyword>
<feature type="domain" description="RES" evidence="1">
    <location>
        <begin position="14"/>
        <end position="137"/>
    </location>
</feature>
<evidence type="ECO:0000313" key="2">
    <source>
        <dbReference type="EMBL" id="CCH53298.1"/>
    </source>
</evidence>
<protein>
    <recommendedName>
        <fullName evidence="1">RES domain-containing protein</fullName>
    </recommendedName>
</protein>
<dbReference type="Pfam" id="PF08808">
    <property type="entry name" value="RES"/>
    <property type="match status" value="1"/>
</dbReference>
<dbReference type="STRING" id="1185876.BN8_02383"/>
<name>I2GHC3_9BACT</name>
<reference evidence="2 3" key="1">
    <citation type="journal article" date="2012" name="J. Bacteriol.">
        <title>Genome Sequence of the Filamentous Bacterium Fibrisoma limi BUZ 3T.</title>
        <authorList>
            <person name="Filippini M."/>
            <person name="Qi W."/>
            <person name="Jaenicke S."/>
            <person name="Goesmann A."/>
            <person name="Smits T.H."/>
            <person name="Bagheri H.C."/>
        </authorList>
    </citation>
    <scope>NUCLEOTIDE SEQUENCE [LARGE SCALE GENOMIC DNA]</scope>
    <source>
        <strain evidence="3">BUZ 3T</strain>
    </source>
</reference>
<dbReference type="RefSeq" id="WP_009281882.1">
    <property type="nucleotide sequence ID" value="NZ_CAIT01000006.1"/>
</dbReference>
<dbReference type="eggNOG" id="COG5654">
    <property type="taxonomic scope" value="Bacteria"/>
</dbReference>
<gene>
    <name evidence="2" type="ORF">BN8_02383</name>
</gene>